<feature type="region of interest" description="Disordered" evidence="1">
    <location>
        <begin position="137"/>
        <end position="161"/>
    </location>
</feature>
<dbReference type="AlphaFoldDB" id="A0A194V9D9"/>
<dbReference type="Proteomes" id="UP000078576">
    <property type="component" value="Unassembled WGS sequence"/>
</dbReference>
<evidence type="ECO:0000256" key="1">
    <source>
        <dbReference type="SAM" id="MobiDB-lite"/>
    </source>
</evidence>
<organism evidence="2 3">
    <name type="scientific">Cytospora mali</name>
    <name type="common">Apple Valsa canker fungus</name>
    <name type="synonym">Valsa mali</name>
    <dbReference type="NCBI Taxonomy" id="578113"/>
    <lineage>
        <taxon>Eukaryota</taxon>
        <taxon>Fungi</taxon>
        <taxon>Dikarya</taxon>
        <taxon>Ascomycota</taxon>
        <taxon>Pezizomycotina</taxon>
        <taxon>Sordariomycetes</taxon>
        <taxon>Sordariomycetidae</taxon>
        <taxon>Diaporthales</taxon>
        <taxon>Cytosporaceae</taxon>
        <taxon>Cytospora</taxon>
    </lineage>
</organism>
<evidence type="ECO:0000313" key="3">
    <source>
        <dbReference type="Proteomes" id="UP000078576"/>
    </source>
</evidence>
<keyword evidence="3" id="KW-1185">Reference proteome</keyword>
<evidence type="ECO:0000313" key="2">
    <source>
        <dbReference type="EMBL" id="KUI60632.1"/>
    </source>
</evidence>
<proteinExistence type="predicted"/>
<name>A0A194V9D9_CYTMA</name>
<accession>A0A194V9D9</accession>
<gene>
    <name evidence="2" type="ORF">VP1G_11153</name>
</gene>
<sequence length="254" mass="26681">MKPYPPNPFDSVVVVSDEPPWSLLEPPPSSCLLRLSLNACSLAISASRTSSRCLSSTIRARFSTNLCRPFSSAVPFHTPASSLSSSTLLVASSTPLTGCGFPLASSPETSSRIFRSTCCPFSSVLICSLVAECMSGKSGADTDRNPELTENSDGGKVNSMASPNVLMTESSRDRTSRALVGEGLGQAEGLAAQQLDLVREPAAAAEDVVRQLGQRVGQPGGVGVELCEEVLRLAGELRQGHWGLGCSCCCRRQG</sequence>
<protein>
    <submittedName>
        <fullName evidence="2">Uncharacterized protein</fullName>
    </submittedName>
</protein>
<reference evidence="3" key="1">
    <citation type="submission" date="2014-12" db="EMBL/GenBank/DDBJ databases">
        <title>Genome Sequence of Valsa Canker Pathogens Uncovers a Specific Adaption of Colonization on Woody Bark.</title>
        <authorList>
            <person name="Yin Z."/>
            <person name="Liu H."/>
            <person name="Gao X."/>
            <person name="Li Z."/>
            <person name="Song N."/>
            <person name="Ke X."/>
            <person name="Dai Q."/>
            <person name="Wu Y."/>
            <person name="Sun Y."/>
            <person name="Xu J.-R."/>
            <person name="Kang Z.K."/>
            <person name="Wang L."/>
            <person name="Huang L."/>
        </authorList>
    </citation>
    <scope>NUCLEOTIDE SEQUENCE [LARGE SCALE GENOMIC DNA]</scope>
    <source>
        <strain evidence="3">SXYL134</strain>
    </source>
</reference>
<dbReference type="EMBL" id="KN714755">
    <property type="protein sequence ID" value="KUI60632.1"/>
    <property type="molecule type" value="Genomic_DNA"/>
</dbReference>